<dbReference type="Pfam" id="PF13180">
    <property type="entry name" value="PDZ_2"/>
    <property type="match status" value="1"/>
</dbReference>
<keyword evidence="6" id="KW-0472">Membrane</keyword>
<comment type="caution">
    <text evidence="8">The sequence shown here is derived from an EMBL/GenBank/DDBJ whole genome shotgun (WGS) entry which is preliminary data.</text>
</comment>
<evidence type="ECO:0000256" key="4">
    <source>
        <dbReference type="ARBA" id="ARBA00022825"/>
    </source>
</evidence>
<name>A0ABU7RGJ8_9BACT</name>
<evidence type="ECO:0000256" key="2">
    <source>
        <dbReference type="ARBA" id="ARBA00022670"/>
    </source>
</evidence>
<organism evidence="8 9">
    <name type="scientific">Niabella digestorum</name>
    <dbReference type="NCBI Taxonomy" id="3117701"/>
    <lineage>
        <taxon>Bacteria</taxon>
        <taxon>Pseudomonadati</taxon>
        <taxon>Bacteroidota</taxon>
        <taxon>Chitinophagia</taxon>
        <taxon>Chitinophagales</taxon>
        <taxon>Chitinophagaceae</taxon>
        <taxon>Niabella</taxon>
    </lineage>
</organism>
<keyword evidence="6" id="KW-1133">Transmembrane helix</keyword>
<dbReference type="EMBL" id="JAZGLY010000003">
    <property type="protein sequence ID" value="MEE6187109.1"/>
    <property type="molecule type" value="Genomic_DNA"/>
</dbReference>
<dbReference type="InterPro" id="IPR036034">
    <property type="entry name" value="PDZ_sf"/>
</dbReference>
<evidence type="ECO:0000259" key="7">
    <source>
        <dbReference type="PROSITE" id="PS50106"/>
    </source>
</evidence>
<dbReference type="InterPro" id="IPR004447">
    <property type="entry name" value="Peptidase_S41A"/>
</dbReference>
<dbReference type="SMART" id="SM00228">
    <property type="entry name" value="PDZ"/>
    <property type="match status" value="1"/>
</dbReference>
<dbReference type="InterPro" id="IPR001478">
    <property type="entry name" value="PDZ"/>
</dbReference>
<dbReference type="CDD" id="cd06782">
    <property type="entry name" value="cpPDZ_CPP-like"/>
    <property type="match status" value="1"/>
</dbReference>
<dbReference type="RefSeq" id="WP_330974518.1">
    <property type="nucleotide sequence ID" value="NZ_JAZGLY010000003.1"/>
</dbReference>
<accession>A0ABU7RGJ8</accession>
<gene>
    <name evidence="8" type="ORF">V2H41_07475</name>
</gene>
<dbReference type="InterPro" id="IPR029045">
    <property type="entry name" value="ClpP/crotonase-like_dom_sf"/>
</dbReference>
<keyword evidence="2 5" id="KW-0645">Protease</keyword>
<dbReference type="SUPFAM" id="SSF50156">
    <property type="entry name" value="PDZ domain-like"/>
    <property type="match status" value="1"/>
</dbReference>
<evidence type="ECO:0000256" key="3">
    <source>
        <dbReference type="ARBA" id="ARBA00022801"/>
    </source>
</evidence>
<dbReference type="CDD" id="cd07560">
    <property type="entry name" value="Peptidase_S41_CPP"/>
    <property type="match status" value="1"/>
</dbReference>
<dbReference type="Gene3D" id="2.30.42.10">
    <property type="match status" value="1"/>
</dbReference>
<dbReference type="PANTHER" id="PTHR32060:SF30">
    <property type="entry name" value="CARBOXY-TERMINAL PROCESSING PROTEASE CTPA"/>
    <property type="match status" value="1"/>
</dbReference>
<dbReference type="PROSITE" id="PS50106">
    <property type="entry name" value="PDZ"/>
    <property type="match status" value="1"/>
</dbReference>
<proteinExistence type="inferred from homology"/>
<dbReference type="SMART" id="SM00245">
    <property type="entry name" value="TSPc"/>
    <property type="match status" value="1"/>
</dbReference>
<sequence>MKKKFEVWLPLLLSIVMILGMFVGYRFAVQQPNKKIFKKDAANALQEVFDIIRTRYVDSVNIDTLRENAINLMMDELDPHSIYLPPVELKEANEDLSGNFEGIGIEFNQIRDTVNVTYVFKGGPSDKAGILIGDQIIKVDDKSLTGKNIDIFKIRTAIRGPKGSKVKLDLLRNGKPLTATVTRDNIATPSVTAYYMLDNKTGFIKLSKFTNSSYREFMEALQDLKNQGMTQLIFDLRGNSGGYMDQAIEIVDEFLSGDKLIVYTQGVHSPKTEYRCKRAGIFETGKLAILVDELSASASEIVAGALQDWDRAVVVGRRTFGKGLVQEPFLLSDGSALRLTVARYYTPIGRSIQKPYTGGKKVYLDEVWERYASGQLYYADSNKITNGTPYKTHGGRTVYGGGGIMPDVFVGLDTSRYSREINKVFLNGSFNDFVFHYYLSHQELLTPYQTPQEFAQHFDPSKDMWTQFTEWVKKDTVNLSGIPEFEKKRVIDRMEAQLARFKWRDSGFYQVMNSKDSVVLKALEELGK</sequence>
<evidence type="ECO:0000313" key="8">
    <source>
        <dbReference type="EMBL" id="MEE6187109.1"/>
    </source>
</evidence>
<dbReference type="Gene3D" id="3.90.226.10">
    <property type="entry name" value="2-enoyl-CoA Hydratase, Chain A, domain 1"/>
    <property type="match status" value="1"/>
</dbReference>
<keyword evidence="6" id="KW-0812">Transmembrane</keyword>
<feature type="domain" description="PDZ" evidence="7">
    <location>
        <begin position="86"/>
        <end position="146"/>
    </location>
</feature>
<dbReference type="SUPFAM" id="SSF52096">
    <property type="entry name" value="ClpP/crotonase"/>
    <property type="match status" value="1"/>
</dbReference>
<keyword evidence="3 5" id="KW-0378">Hydrolase</keyword>
<dbReference type="InterPro" id="IPR005151">
    <property type="entry name" value="Tail-specific_protease"/>
</dbReference>
<evidence type="ECO:0000256" key="6">
    <source>
        <dbReference type="SAM" id="Phobius"/>
    </source>
</evidence>
<evidence type="ECO:0000313" key="9">
    <source>
        <dbReference type="Proteomes" id="UP001357452"/>
    </source>
</evidence>
<evidence type="ECO:0000256" key="1">
    <source>
        <dbReference type="ARBA" id="ARBA00009179"/>
    </source>
</evidence>
<evidence type="ECO:0000256" key="5">
    <source>
        <dbReference type="RuleBase" id="RU004404"/>
    </source>
</evidence>
<protein>
    <submittedName>
        <fullName evidence="8">S41 family peptidase</fullName>
    </submittedName>
</protein>
<reference evidence="8 9" key="1">
    <citation type="submission" date="2024-01" db="EMBL/GenBank/DDBJ databases">
        <title>Niabella digestum sp. nov., isolated from waste digestion system.</title>
        <authorList>
            <person name="Zhang L."/>
        </authorList>
    </citation>
    <scope>NUCLEOTIDE SEQUENCE [LARGE SCALE GENOMIC DNA]</scope>
    <source>
        <strain evidence="8 9">A18</strain>
    </source>
</reference>
<keyword evidence="9" id="KW-1185">Reference proteome</keyword>
<dbReference type="PANTHER" id="PTHR32060">
    <property type="entry name" value="TAIL-SPECIFIC PROTEASE"/>
    <property type="match status" value="1"/>
</dbReference>
<comment type="similarity">
    <text evidence="1 5">Belongs to the peptidase S41A family.</text>
</comment>
<dbReference type="Pfam" id="PF03572">
    <property type="entry name" value="Peptidase_S41"/>
    <property type="match status" value="1"/>
</dbReference>
<feature type="transmembrane region" description="Helical" evidence="6">
    <location>
        <begin position="7"/>
        <end position="28"/>
    </location>
</feature>
<dbReference type="NCBIfam" id="TIGR00225">
    <property type="entry name" value="prc"/>
    <property type="match status" value="1"/>
</dbReference>
<dbReference type="Gene3D" id="3.30.750.44">
    <property type="match status" value="1"/>
</dbReference>
<dbReference type="Proteomes" id="UP001357452">
    <property type="component" value="Unassembled WGS sequence"/>
</dbReference>
<keyword evidence="4 5" id="KW-0720">Serine protease</keyword>